<evidence type="ECO:0000313" key="4">
    <source>
        <dbReference type="Proteomes" id="UP001057455"/>
    </source>
</evidence>
<keyword evidence="2" id="KW-1133">Transmembrane helix</keyword>
<dbReference type="OrthoDB" id="437309at2759"/>
<gene>
    <name evidence="3" type="ORF">BaOVIS_028510</name>
</gene>
<keyword evidence="1" id="KW-0175">Coiled coil</keyword>
<dbReference type="AlphaFoldDB" id="A0A9W5TC30"/>
<accession>A0A9W5TC30</accession>
<name>A0A9W5TC30_BABOV</name>
<proteinExistence type="predicted"/>
<feature type="transmembrane region" description="Helical" evidence="2">
    <location>
        <begin position="53"/>
        <end position="75"/>
    </location>
</feature>
<keyword evidence="2" id="KW-0812">Transmembrane</keyword>
<evidence type="ECO:0000256" key="1">
    <source>
        <dbReference type="SAM" id="Coils"/>
    </source>
</evidence>
<comment type="caution">
    <text evidence="3">The sequence shown here is derived from an EMBL/GenBank/DDBJ whole genome shotgun (WGS) entry which is preliminary data.</text>
</comment>
<reference evidence="3" key="1">
    <citation type="submission" date="2019-12" db="EMBL/GenBank/DDBJ databases">
        <title>Genome sequence of Babesia ovis.</title>
        <authorList>
            <person name="Yamagishi J."/>
            <person name="Sevinc F."/>
            <person name="Xuan X."/>
        </authorList>
    </citation>
    <scope>NUCLEOTIDE SEQUENCE</scope>
    <source>
        <strain evidence="3">Selcuk</strain>
    </source>
</reference>
<keyword evidence="4" id="KW-1185">Reference proteome</keyword>
<protein>
    <submittedName>
        <fullName evidence="3">Uncharacterized protein</fullName>
    </submittedName>
</protein>
<dbReference type="Proteomes" id="UP001057455">
    <property type="component" value="Unassembled WGS sequence"/>
</dbReference>
<evidence type="ECO:0000313" key="3">
    <source>
        <dbReference type="EMBL" id="GFE55447.1"/>
    </source>
</evidence>
<sequence length="318" mass="36777">MNRYRSFTLPVFRWRCAPSSRCYKRFSSSTTATPEELSHSPNRKEQLFWQLKVASYVSGIAISIYGTYVFVSSGFQLDRSKRKVLLHFYGMLYGNTLPKRVQALLNSRYSACLDQDVLRYLSAYFIKFDLIKDNGFTRRDAVLFLENIGIDATNPFVAQFIAAASGDSMERRMVSGCSLQEFAELIEALVLEEKINGRSDLENRLKGELKQLVEEEELQILHHNPFRLNNPLISGLTNALSKELRKYVHVDIEAARTKDLQNELNRRHRSLHQLQRIAKSRQLSDAEIRRLHDIEEELELLQKELSKEAHVCNILSSM</sequence>
<organism evidence="3 4">
    <name type="scientific">Babesia ovis</name>
    <dbReference type="NCBI Taxonomy" id="5869"/>
    <lineage>
        <taxon>Eukaryota</taxon>
        <taxon>Sar</taxon>
        <taxon>Alveolata</taxon>
        <taxon>Apicomplexa</taxon>
        <taxon>Aconoidasida</taxon>
        <taxon>Piroplasmida</taxon>
        <taxon>Babesiidae</taxon>
        <taxon>Babesia</taxon>
    </lineage>
</organism>
<evidence type="ECO:0000256" key="2">
    <source>
        <dbReference type="SAM" id="Phobius"/>
    </source>
</evidence>
<feature type="coiled-coil region" evidence="1">
    <location>
        <begin position="284"/>
        <end position="311"/>
    </location>
</feature>
<keyword evidence="2" id="KW-0472">Membrane</keyword>
<dbReference type="EMBL" id="BLIY01000022">
    <property type="protein sequence ID" value="GFE55447.1"/>
    <property type="molecule type" value="Genomic_DNA"/>
</dbReference>